<protein>
    <submittedName>
        <fullName evidence="1">Uncharacterized protein</fullName>
    </submittedName>
</protein>
<sequence>MRSVGGRAGPANFTALDIVGQMTEIAIRVARLHVRSYIGLYMSVLGEINGSWGWTTAEIRAFVHRIQEIAMEENGGHPMIYGVDDAPGNALVW</sequence>
<proteinExistence type="predicted"/>
<gene>
    <name evidence="1" type="ORF">PHMEG_000976</name>
</gene>
<reference evidence="2" key="1">
    <citation type="submission" date="2017-03" db="EMBL/GenBank/DDBJ databases">
        <title>Phytopthora megakarya and P. palmivora, two closely related causual agents of cacao black pod achieved similar genome size and gene model numbers by different mechanisms.</title>
        <authorList>
            <person name="Ali S."/>
            <person name="Shao J."/>
            <person name="Larry D.J."/>
            <person name="Kronmiller B."/>
            <person name="Shen D."/>
            <person name="Strem M.D."/>
            <person name="Melnick R.L."/>
            <person name="Guiltinan M.J."/>
            <person name="Tyler B.M."/>
            <person name="Meinhardt L.W."/>
            <person name="Bailey B.A."/>
        </authorList>
    </citation>
    <scope>NUCLEOTIDE SEQUENCE [LARGE SCALE GENOMIC DNA]</scope>
    <source>
        <strain evidence="2">zdho120</strain>
    </source>
</reference>
<evidence type="ECO:0000313" key="2">
    <source>
        <dbReference type="Proteomes" id="UP000198211"/>
    </source>
</evidence>
<dbReference type="EMBL" id="NBNE01000031">
    <property type="protein sequence ID" value="OWZ24041.1"/>
    <property type="molecule type" value="Genomic_DNA"/>
</dbReference>
<dbReference type="OrthoDB" id="121061at2759"/>
<comment type="caution">
    <text evidence="1">The sequence shown here is derived from an EMBL/GenBank/DDBJ whole genome shotgun (WGS) entry which is preliminary data.</text>
</comment>
<dbReference type="AlphaFoldDB" id="A0A225X2B8"/>
<evidence type="ECO:0000313" key="1">
    <source>
        <dbReference type="EMBL" id="OWZ24041.1"/>
    </source>
</evidence>
<name>A0A225X2B8_9STRA</name>
<organism evidence="1 2">
    <name type="scientific">Phytophthora megakarya</name>
    <dbReference type="NCBI Taxonomy" id="4795"/>
    <lineage>
        <taxon>Eukaryota</taxon>
        <taxon>Sar</taxon>
        <taxon>Stramenopiles</taxon>
        <taxon>Oomycota</taxon>
        <taxon>Peronosporomycetes</taxon>
        <taxon>Peronosporales</taxon>
        <taxon>Peronosporaceae</taxon>
        <taxon>Phytophthora</taxon>
    </lineage>
</organism>
<keyword evidence="2" id="KW-1185">Reference proteome</keyword>
<dbReference type="Proteomes" id="UP000198211">
    <property type="component" value="Unassembled WGS sequence"/>
</dbReference>
<accession>A0A225X2B8</accession>